<reference evidence="3" key="1">
    <citation type="journal article" date="2022" name="IScience">
        <title>Evolution of zygomycete secretomes and the origins of terrestrial fungal ecologies.</title>
        <authorList>
            <person name="Chang Y."/>
            <person name="Wang Y."/>
            <person name="Mondo S."/>
            <person name="Ahrendt S."/>
            <person name="Andreopoulos W."/>
            <person name="Barry K."/>
            <person name="Beard J."/>
            <person name="Benny G.L."/>
            <person name="Blankenship S."/>
            <person name="Bonito G."/>
            <person name="Cuomo C."/>
            <person name="Desiro A."/>
            <person name="Gervers K.A."/>
            <person name="Hundley H."/>
            <person name="Kuo A."/>
            <person name="LaButti K."/>
            <person name="Lang B.F."/>
            <person name="Lipzen A."/>
            <person name="O'Donnell K."/>
            <person name="Pangilinan J."/>
            <person name="Reynolds N."/>
            <person name="Sandor L."/>
            <person name="Smith M.E."/>
            <person name="Tsang A."/>
            <person name="Grigoriev I.V."/>
            <person name="Stajich J.E."/>
            <person name="Spatafora J.W."/>
        </authorList>
    </citation>
    <scope>NUCLEOTIDE SEQUENCE</scope>
    <source>
        <strain evidence="3">RSA 2281</strain>
    </source>
</reference>
<dbReference type="PANTHER" id="PTHR39639">
    <property type="entry name" value="CHROMOSOME 16, WHOLE GENOME SHOTGUN SEQUENCE"/>
    <property type="match status" value="1"/>
</dbReference>
<gene>
    <name evidence="3" type="ORF">BDA99DRAFT_495967</name>
</gene>
<accession>A0AAD5PJ25</accession>
<proteinExistence type="predicted"/>
<keyword evidence="4" id="KW-1185">Reference proteome</keyword>
<protein>
    <recommendedName>
        <fullName evidence="2">GmrSD restriction endonucleases N-terminal domain-containing protein</fullName>
    </recommendedName>
</protein>
<feature type="compositionally biased region" description="Acidic residues" evidence="1">
    <location>
        <begin position="358"/>
        <end position="371"/>
    </location>
</feature>
<dbReference type="AlphaFoldDB" id="A0AAD5PJ25"/>
<sequence length="422" mass="48854">MSFKTLERPYTRLQPLWKIKDLLVNGSISLDAPYQRDIVWNRPKMCALIDSIMNNYYIPPVVFAVRKVADGRVVRVCIDGKQRLTSILRFMNNEIPYLEMVDGRTVDKFYSSETEEDGRREYLDDNVRDHFDHTELVCVEYTNLDTDSEIEIFSRVQLGVPLTTAEKLKANGTPISEFCQTMYNQYKYELSSLFADFRGRIFQYIAALVLMITTGNKSPSYPCSIKKIDAFLSDSEISLTQDMKRNIAHVINTIVALNKDPSSMVFTHVSGRKTPFRPIEFLMFGFYVSRCRRRRQLKEYESDCAQLRFYLYRNAEHGVRMGTPCYKLAMDWIEQQMDSTGQTPALIQHPGVASSSTDTDEVPDDEEEDENRIEDVLAFYKRYTKRPAADQECLEAAERARPRSRPVACRGGKSPSMRRQKH</sequence>
<evidence type="ECO:0000256" key="1">
    <source>
        <dbReference type="SAM" id="MobiDB-lite"/>
    </source>
</evidence>
<organism evidence="3 4">
    <name type="scientific">Phascolomyces articulosus</name>
    <dbReference type="NCBI Taxonomy" id="60185"/>
    <lineage>
        <taxon>Eukaryota</taxon>
        <taxon>Fungi</taxon>
        <taxon>Fungi incertae sedis</taxon>
        <taxon>Mucoromycota</taxon>
        <taxon>Mucoromycotina</taxon>
        <taxon>Mucoromycetes</taxon>
        <taxon>Mucorales</taxon>
        <taxon>Lichtheimiaceae</taxon>
        <taxon>Phascolomyces</taxon>
    </lineage>
</organism>
<dbReference type="PANTHER" id="PTHR39639:SF1">
    <property type="entry name" value="DUF262 DOMAIN-CONTAINING PROTEIN"/>
    <property type="match status" value="1"/>
</dbReference>
<dbReference type="Pfam" id="PF03235">
    <property type="entry name" value="GmrSD_N"/>
    <property type="match status" value="1"/>
</dbReference>
<evidence type="ECO:0000313" key="4">
    <source>
        <dbReference type="Proteomes" id="UP001209540"/>
    </source>
</evidence>
<feature type="region of interest" description="Disordered" evidence="1">
    <location>
        <begin position="387"/>
        <end position="422"/>
    </location>
</feature>
<dbReference type="EMBL" id="JAIXMP010000003">
    <property type="protein sequence ID" value="KAI9275617.1"/>
    <property type="molecule type" value="Genomic_DNA"/>
</dbReference>
<name>A0AAD5PJ25_9FUNG</name>
<dbReference type="InterPro" id="IPR004919">
    <property type="entry name" value="GmrSD_N"/>
</dbReference>
<evidence type="ECO:0000259" key="2">
    <source>
        <dbReference type="Pfam" id="PF03235"/>
    </source>
</evidence>
<feature type="region of interest" description="Disordered" evidence="1">
    <location>
        <begin position="343"/>
        <end position="371"/>
    </location>
</feature>
<evidence type="ECO:0000313" key="3">
    <source>
        <dbReference type="EMBL" id="KAI9275617.1"/>
    </source>
</evidence>
<feature type="domain" description="GmrSD restriction endonucleases N-terminal" evidence="2">
    <location>
        <begin position="20"/>
        <end position="170"/>
    </location>
</feature>
<dbReference type="Proteomes" id="UP001209540">
    <property type="component" value="Unassembled WGS sequence"/>
</dbReference>
<reference evidence="3" key="2">
    <citation type="submission" date="2023-02" db="EMBL/GenBank/DDBJ databases">
        <authorList>
            <consortium name="DOE Joint Genome Institute"/>
            <person name="Mondo S.J."/>
            <person name="Chang Y."/>
            <person name="Wang Y."/>
            <person name="Ahrendt S."/>
            <person name="Andreopoulos W."/>
            <person name="Barry K."/>
            <person name="Beard J."/>
            <person name="Benny G.L."/>
            <person name="Blankenship S."/>
            <person name="Bonito G."/>
            <person name="Cuomo C."/>
            <person name="Desiro A."/>
            <person name="Gervers K.A."/>
            <person name="Hundley H."/>
            <person name="Kuo A."/>
            <person name="LaButti K."/>
            <person name="Lang B.F."/>
            <person name="Lipzen A."/>
            <person name="O'Donnell K."/>
            <person name="Pangilinan J."/>
            <person name="Reynolds N."/>
            <person name="Sandor L."/>
            <person name="Smith M.W."/>
            <person name="Tsang A."/>
            <person name="Grigoriev I.V."/>
            <person name="Stajich J.E."/>
            <person name="Spatafora J.W."/>
        </authorList>
    </citation>
    <scope>NUCLEOTIDE SEQUENCE</scope>
    <source>
        <strain evidence="3">RSA 2281</strain>
    </source>
</reference>
<comment type="caution">
    <text evidence="3">The sequence shown here is derived from an EMBL/GenBank/DDBJ whole genome shotgun (WGS) entry which is preliminary data.</text>
</comment>